<proteinExistence type="predicted"/>
<organism evidence="5 6">
    <name type="scientific">Brassica napus</name>
    <name type="common">Rape</name>
    <dbReference type="NCBI Taxonomy" id="3708"/>
    <lineage>
        <taxon>Eukaryota</taxon>
        <taxon>Viridiplantae</taxon>
        <taxon>Streptophyta</taxon>
        <taxon>Embryophyta</taxon>
        <taxon>Tracheophyta</taxon>
        <taxon>Spermatophyta</taxon>
        <taxon>Magnoliopsida</taxon>
        <taxon>eudicotyledons</taxon>
        <taxon>Gunneridae</taxon>
        <taxon>Pentapetalae</taxon>
        <taxon>rosids</taxon>
        <taxon>malvids</taxon>
        <taxon>Brassicales</taxon>
        <taxon>Brassicaceae</taxon>
        <taxon>Brassiceae</taxon>
        <taxon>Brassica</taxon>
    </lineage>
</organism>
<keyword evidence="1 3" id="KW-0853">WD repeat</keyword>
<feature type="repeat" description="WD" evidence="3">
    <location>
        <begin position="167"/>
        <end position="208"/>
    </location>
</feature>
<dbReference type="InterPro" id="IPR001680">
    <property type="entry name" value="WD40_rpt"/>
</dbReference>
<dbReference type="PROSITE" id="PS50294">
    <property type="entry name" value="WD_REPEATS_REGION"/>
    <property type="match status" value="3"/>
</dbReference>
<dbReference type="PRINTS" id="PR00320">
    <property type="entry name" value="GPROTEINBRPT"/>
</dbReference>
<keyword evidence="6" id="KW-1185">Reference proteome</keyword>
<name>A0ABQ7X170_BRANA</name>
<protein>
    <submittedName>
        <fullName evidence="5">Uncharacterized protein</fullName>
    </submittedName>
</protein>
<gene>
    <name evidence="5" type="ORF">HID58_096194</name>
</gene>
<dbReference type="PANTHER" id="PTHR14221">
    <property type="entry name" value="WD REPEAT DOMAIN 44"/>
    <property type="match status" value="1"/>
</dbReference>
<evidence type="ECO:0000256" key="4">
    <source>
        <dbReference type="SAM" id="MobiDB-lite"/>
    </source>
</evidence>
<reference evidence="5 6" key="1">
    <citation type="submission" date="2021-05" db="EMBL/GenBank/DDBJ databases">
        <title>Genome Assembly of Synthetic Allotetraploid Brassica napus Reveals Homoeologous Exchanges between Subgenomes.</title>
        <authorList>
            <person name="Davis J.T."/>
        </authorList>
    </citation>
    <scope>NUCLEOTIDE SEQUENCE [LARGE SCALE GENOMIC DNA]</scope>
    <source>
        <strain evidence="6">cv. Da-Ae</strain>
        <tissue evidence="5">Seedling</tissue>
    </source>
</reference>
<keyword evidence="2" id="KW-0677">Repeat</keyword>
<accession>A0ABQ7X170</accession>
<dbReference type="EMBL" id="JAGKQM010002414">
    <property type="protein sequence ID" value="KAH0849666.1"/>
    <property type="molecule type" value="Genomic_DNA"/>
</dbReference>
<dbReference type="SMART" id="SM00320">
    <property type="entry name" value="WD40"/>
    <property type="match status" value="4"/>
</dbReference>
<dbReference type="InterPro" id="IPR015943">
    <property type="entry name" value="WD40/YVTN_repeat-like_dom_sf"/>
</dbReference>
<dbReference type="InterPro" id="IPR036322">
    <property type="entry name" value="WD40_repeat_dom_sf"/>
</dbReference>
<dbReference type="Gene3D" id="2.130.10.10">
    <property type="entry name" value="YVTN repeat-like/Quinoprotein amine dehydrogenase"/>
    <property type="match status" value="2"/>
</dbReference>
<feature type="repeat" description="WD" evidence="3">
    <location>
        <begin position="306"/>
        <end position="341"/>
    </location>
</feature>
<evidence type="ECO:0000313" key="6">
    <source>
        <dbReference type="Proteomes" id="UP000824890"/>
    </source>
</evidence>
<dbReference type="SUPFAM" id="SSF50978">
    <property type="entry name" value="WD40 repeat-like"/>
    <property type="match status" value="1"/>
</dbReference>
<feature type="repeat" description="WD" evidence="3">
    <location>
        <begin position="266"/>
        <end position="298"/>
    </location>
</feature>
<dbReference type="Pfam" id="PF00400">
    <property type="entry name" value="WD40"/>
    <property type="match status" value="3"/>
</dbReference>
<dbReference type="InterPro" id="IPR020472">
    <property type="entry name" value="WD40_PAC1"/>
</dbReference>
<dbReference type="PROSITE" id="PS50082">
    <property type="entry name" value="WD_REPEATS_2"/>
    <property type="match status" value="3"/>
</dbReference>
<feature type="region of interest" description="Disordered" evidence="4">
    <location>
        <begin position="522"/>
        <end position="541"/>
    </location>
</feature>
<evidence type="ECO:0000256" key="1">
    <source>
        <dbReference type="ARBA" id="ARBA00022574"/>
    </source>
</evidence>
<evidence type="ECO:0000256" key="2">
    <source>
        <dbReference type="ARBA" id="ARBA00022737"/>
    </source>
</evidence>
<evidence type="ECO:0000256" key="3">
    <source>
        <dbReference type="PROSITE-ProRule" id="PRU00221"/>
    </source>
</evidence>
<dbReference type="InterPro" id="IPR040324">
    <property type="entry name" value="WDR44/Dgr2"/>
</dbReference>
<comment type="caution">
    <text evidence="5">The sequence shown here is derived from an EMBL/GenBank/DDBJ whole genome shotgun (WGS) entry which is preliminary data.</text>
</comment>
<sequence>MDYSSQEEDLQFFYAKEEEMMTASDFDVWNDSPASVVERRRKFLQWMEDLAQPIKFESDGASENCSGIFLCFKPSGSFRELLSLNVDGCDVTRWESSSTASSSSSRCCPLKETEKQAISRRDGSPGCALLDIRASSSSYGHVLSRVKVKHCRKQTKELSALYQSQDIKAHNGSISAMKFSGDGKYLASSGEDGIVRVWKVIEDKRSRPPRDCLNPTVNDHSQLKPVLLDEEKPNKTTESFKRTSDSACVVFPPKAFRIMEKPLHEFRGHTGEVLDISWSMDNYLLSASMDKTVRLWQVGCNDCLGVFTHNSYVTSVQFDPVNENYFMSGSVDGKVRIWNVSGCNVVDWVDLKDIISAGGIIGSLSGGCRFFYMSGDYLELDSQIHLLSKKKSSNKRITGFQFLPQDQSKVLVVSADSKVRILQGRDVVRNTKDVFARREASRQCLSRLMGSTLCQLVRTPIYIYGAMERNQILLLPKPKRLDLLNVSPPMHPLQQPGITTQLSRFLHPLAYLMKDLSLDQSPKEARRGQRNLPANPLSSSTMSASHYKFLKSSYQRATNSSLAWGMVIVTGGWDGRIRTFRIRRLACDYSLRKQNQMPLFWQVFGGYGSKEEIQKQVPPDYDPVEDLSRRGQWEIFPSVDIDTGDDKEHIKWRLEMVSTSTVLSDDCGVQSNHGKEWLKVKDVDVTFHRKDPPPWKRYLLDIPFDMKLLTFD</sequence>
<dbReference type="Proteomes" id="UP000824890">
    <property type="component" value="Unassembled WGS sequence"/>
</dbReference>
<evidence type="ECO:0000313" key="5">
    <source>
        <dbReference type="EMBL" id="KAH0849666.1"/>
    </source>
</evidence>
<dbReference type="PANTHER" id="PTHR14221:SF64">
    <property type="entry name" value="SIMILARITY TO UNKNOWN PROTEIN"/>
    <property type="match status" value="1"/>
</dbReference>